<proteinExistence type="predicted"/>
<dbReference type="SUPFAM" id="SSF158745">
    <property type="entry name" value="LanC-like"/>
    <property type="match status" value="1"/>
</dbReference>
<organism evidence="2 3">
    <name type="scientific">Dactylosporangium salmoneum</name>
    <dbReference type="NCBI Taxonomy" id="53361"/>
    <lineage>
        <taxon>Bacteria</taxon>
        <taxon>Bacillati</taxon>
        <taxon>Actinomycetota</taxon>
        <taxon>Actinomycetes</taxon>
        <taxon>Micromonosporales</taxon>
        <taxon>Micromonosporaceae</taxon>
        <taxon>Dactylosporangium</taxon>
    </lineage>
</organism>
<dbReference type="Proteomes" id="UP001501444">
    <property type="component" value="Unassembled WGS sequence"/>
</dbReference>
<evidence type="ECO:0000313" key="3">
    <source>
        <dbReference type="Proteomes" id="UP001501444"/>
    </source>
</evidence>
<keyword evidence="1" id="KW-0472">Membrane</keyword>
<accession>A0ABP5TLG5</accession>
<reference evidence="3" key="1">
    <citation type="journal article" date="2019" name="Int. J. Syst. Evol. Microbiol.">
        <title>The Global Catalogue of Microorganisms (GCM) 10K type strain sequencing project: providing services to taxonomists for standard genome sequencing and annotation.</title>
        <authorList>
            <consortium name="The Broad Institute Genomics Platform"/>
            <consortium name="The Broad Institute Genome Sequencing Center for Infectious Disease"/>
            <person name="Wu L."/>
            <person name="Ma J."/>
        </authorList>
    </citation>
    <scope>NUCLEOTIDE SEQUENCE [LARGE SCALE GENOMIC DNA]</scope>
    <source>
        <strain evidence="3">JCM 3272</strain>
    </source>
</reference>
<keyword evidence="1" id="KW-1133">Transmembrane helix</keyword>
<keyword evidence="3" id="KW-1185">Reference proteome</keyword>
<evidence type="ECO:0000256" key="1">
    <source>
        <dbReference type="SAM" id="Phobius"/>
    </source>
</evidence>
<dbReference type="PRINTS" id="PR01955">
    <property type="entry name" value="LANCFRANKIA"/>
</dbReference>
<protein>
    <submittedName>
        <fullName evidence="2">Uncharacterized protein</fullName>
    </submittedName>
</protein>
<comment type="caution">
    <text evidence="2">The sequence shown here is derived from an EMBL/GenBank/DDBJ whole genome shotgun (WGS) entry which is preliminary data.</text>
</comment>
<evidence type="ECO:0000313" key="2">
    <source>
        <dbReference type="EMBL" id="GAA2356088.1"/>
    </source>
</evidence>
<keyword evidence="1" id="KW-0812">Transmembrane</keyword>
<feature type="transmembrane region" description="Helical" evidence="1">
    <location>
        <begin position="33"/>
        <end position="55"/>
    </location>
</feature>
<gene>
    <name evidence="2" type="ORF">GCM10010170_048830</name>
</gene>
<name>A0ABP5TLG5_9ACTN</name>
<dbReference type="EMBL" id="BAAARV010000036">
    <property type="protein sequence ID" value="GAA2356088.1"/>
    <property type="molecule type" value="Genomic_DNA"/>
</dbReference>
<sequence>MEGGATGVALLHLEAGNCPAAFAALRAATADGVTIGGGASLFYGAPALAFVLAAINRPEFLHGRAVAAEGTATVTRRRLDAAHRRIDRHEQPHYAEYDLIRG</sequence>